<dbReference type="RefSeq" id="WP_338180306.1">
    <property type="nucleotide sequence ID" value="NZ_JAEKNQ010000040.1"/>
</dbReference>
<name>A0A934KJ51_9BACT</name>
<proteinExistence type="predicted"/>
<dbReference type="InterPro" id="IPR012349">
    <property type="entry name" value="Split_barrel_FMN-bd"/>
</dbReference>
<dbReference type="Gene3D" id="2.30.110.10">
    <property type="entry name" value="Electron Transport, Fmn-binding Protein, Chain A"/>
    <property type="match status" value="1"/>
</dbReference>
<evidence type="ECO:0000313" key="2">
    <source>
        <dbReference type="Proteomes" id="UP000620075"/>
    </source>
</evidence>
<evidence type="ECO:0000313" key="1">
    <source>
        <dbReference type="EMBL" id="MBJ7603763.1"/>
    </source>
</evidence>
<dbReference type="EMBL" id="JAEKNQ010000040">
    <property type="protein sequence ID" value="MBJ7603763.1"/>
    <property type="molecule type" value="Genomic_DNA"/>
</dbReference>
<protein>
    <submittedName>
        <fullName evidence="1">Nitroreductase family deazaflavin-dependent oxidoreductase</fullName>
    </submittedName>
</protein>
<comment type="caution">
    <text evidence="1">The sequence shown here is derived from an EMBL/GenBank/DDBJ whole genome shotgun (WGS) entry which is preliminary data.</text>
</comment>
<gene>
    <name evidence="1" type="ORF">JF888_11310</name>
</gene>
<sequence>MPLPKRLARFNRRVTNRVLGPLAVRTPWFGLVGHRGRRSGQLHWTPVNVFAIPEGYVIALTYGRVSQWPKNVLAAGSLELRTYRGSLRLGGTRLVRDPNLTLVPLPVRLVLRALKVDEFVFAWP</sequence>
<organism evidence="1 2">
    <name type="scientific">Candidatus Dormiibacter inghamiae</name>
    <dbReference type="NCBI Taxonomy" id="3127013"/>
    <lineage>
        <taxon>Bacteria</taxon>
        <taxon>Bacillati</taxon>
        <taxon>Candidatus Dormiibacterota</taxon>
        <taxon>Candidatus Dormibacteria</taxon>
        <taxon>Candidatus Dormibacterales</taxon>
        <taxon>Candidatus Dormibacteraceae</taxon>
        <taxon>Candidatus Dormiibacter</taxon>
    </lineage>
</organism>
<dbReference type="Proteomes" id="UP000620075">
    <property type="component" value="Unassembled WGS sequence"/>
</dbReference>
<dbReference type="AlphaFoldDB" id="A0A934KJ51"/>
<accession>A0A934KJ51</accession>
<reference evidence="1 2" key="1">
    <citation type="submission" date="2020-10" db="EMBL/GenBank/DDBJ databases">
        <title>Ca. Dormibacterota MAGs.</title>
        <authorList>
            <person name="Montgomery K."/>
        </authorList>
    </citation>
    <scope>NUCLEOTIDE SEQUENCE [LARGE SCALE GENOMIC DNA]</scope>
    <source>
        <strain evidence="1">SC8811_S16_3</strain>
    </source>
</reference>